<dbReference type="CDD" id="cd00075">
    <property type="entry name" value="HATPase"/>
    <property type="match status" value="1"/>
</dbReference>
<dbReference type="Gene3D" id="3.30.450.20">
    <property type="entry name" value="PAS domain"/>
    <property type="match status" value="3"/>
</dbReference>
<dbReference type="Gene3D" id="3.30.565.10">
    <property type="entry name" value="Histidine kinase-like ATPase, C-terminal domain"/>
    <property type="match status" value="1"/>
</dbReference>
<dbReference type="Pfam" id="PF02518">
    <property type="entry name" value="HATPase_c"/>
    <property type="match status" value="1"/>
</dbReference>
<dbReference type="CDD" id="cd00130">
    <property type="entry name" value="PAS"/>
    <property type="match status" value="1"/>
</dbReference>
<dbReference type="InterPro" id="IPR035965">
    <property type="entry name" value="PAS-like_dom_sf"/>
</dbReference>
<dbReference type="AlphaFoldDB" id="A0A0W8FNZ5"/>
<keyword evidence="1" id="KW-0597">Phosphoprotein</keyword>
<dbReference type="Pfam" id="PF13426">
    <property type="entry name" value="PAS_9"/>
    <property type="match status" value="1"/>
</dbReference>
<name>A0A0W8FNZ5_9ZZZZ</name>
<sequence length="875" mass="99742">MTLFSRISNLSRRVIDVRIWLSSAAVIILILLLILTVNYAREKDMAELFGQQQLANVKNTATRLSEVLSLVEKNIALFPHFDFQFEKTPEEIDRYYKILSSDWENALRSIVLLDANGKIKSFYPHDNLPIINLSDHFEIIKKEQKQYLSIAVPGKLHVADFKQKAGRYLLIGCPIQHQSGEFAGAWIVIFSLAVVVNKYEEQARYNEMGEVWLIDEKQQIIIHDNPAFIGENIASLFKNGKEAQIDFLAGQGGYFEAMVLQKDTKQQRSVIAFYPLQAGYKRWILFVATPYSQVISPVRKTFVYTLFSSFLLILVVIIASISFAYKEGKRLRIKEGEKRLKEREDWQEKLLREKKIMEGIIEGSPIPSFVINNAHKVILWNRACTELTGYSAEDMLGTNNQYKPFYPTKRPVIADLIIDNETEDLSKYYGAKQIKKSDNVLGAYEAIDYFENLGGRSRFLYFLAAPIYDEKGEIIAAIETLQDISREKEMTRSLNEYAETLQNELIENIELRRQIEEIYNYLQSIINSLPDKIYEIDENGIINYMSSGLKKGGRVQSLEFKGKYFLDFVAPGYEAFVLSKWQDAKKGIYDSYEIEATSKNGRKHNLLITTSPVIGTNHFILVQRDITEFKNLEKQLYESQKLSALGQLSAGIAHEIRNPLSSIRMSLQILAKRMNPEGNDLKRFRIAEKEVDHLEMLVNNILAFAKPVEPKKSPVALSKVLEQAIALSEKGITDKKIEMQTEFGDIPPVTVDAAMMTDAFLNIIRNAVEASKEHGKIKISLRYAYENHQSVVVEVKDDGSGIDEQDMPHIFNPFFTRKNYGTGLGLSLVNKIVDIHQGMINIFSKKNEGTKVLIILPIETEGVLSLPVSNNKQGK</sequence>
<evidence type="ECO:0000259" key="10">
    <source>
        <dbReference type="PROSITE" id="PS50113"/>
    </source>
</evidence>
<keyword evidence="6" id="KW-0902">Two-component regulatory system</keyword>
<evidence type="ECO:0000256" key="4">
    <source>
        <dbReference type="ARBA" id="ARBA00022777"/>
    </source>
</evidence>
<keyword evidence="4" id="KW-0418">Kinase</keyword>
<dbReference type="InterPro" id="IPR003661">
    <property type="entry name" value="HisK_dim/P_dom"/>
</dbReference>
<dbReference type="InterPro" id="IPR000014">
    <property type="entry name" value="PAS"/>
</dbReference>
<dbReference type="PRINTS" id="PR00344">
    <property type="entry name" value="BCTRLSENSOR"/>
</dbReference>
<dbReference type="InterPro" id="IPR036890">
    <property type="entry name" value="HATPase_C_sf"/>
</dbReference>
<dbReference type="InterPro" id="IPR003594">
    <property type="entry name" value="HATPase_dom"/>
</dbReference>
<dbReference type="GO" id="GO:0000155">
    <property type="term" value="F:phosphorelay sensor kinase activity"/>
    <property type="evidence" value="ECO:0007669"/>
    <property type="project" value="InterPro"/>
</dbReference>
<evidence type="ECO:0000256" key="1">
    <source>
        <dbReference type="ARBA" id="ARBA00022553"/>
    </source>
</evidence>
<comment type="caution">
    <text evidence="11">The sequence shown here is derived from an EMBL/GenBank/DDBJ whole genome shotgun (WGS) entry which is preliminary data.</text>
</comment>
<dbReference type="PROSITE" id="PS50112">
    <property type="entry name" value="PAS"/>
    <property type="match status" value="1"/>
</dbReference>
<evidence type="ECO:0000313" key="11">
    <source>
        <dbReference type="EMBL" id="KUG22481.1"/>
    </source>
</evidence>
<organism evidence="11">
    <name type="scientific">hydrocarbon metagenome</name>
    <dbReference type="NCBI Taxonomy" id="938273"/>
    <lineage>
        <taxon>unclassified sequences</taxon>
        <taxon>metagenomes</taxon>
        <taxon>ecological metagenomes</taxon>
    </lineage>
</organism>
<dbReference type="SUPFAM" id="SSF55785">
    <property type="entry name" value="PYP-like sensor domain (PAS domain)"/>
    <property type="match status" value="2"/>
</dbReference>
<dbReference type="EMBL" id="LNQE01000964">
    <property type="protein sequence ID" value="KUG22481.1"/>
    <property type="molecule type" value="Genomic_DNA"/>
</dbReference>
<keyword evidence="7" id="KW-0812">Transmembrane</keyword>
<dbReference type="SMART" id="SM00387">
    <property type="entry name" value="HATPase_c"/>
    <property type="match status" value="1"/>
</dbReference>
<evidence type="ECO:0008006" key="12">
    <source>
        <dbReference type="Google" id="ProtNLM"/>
    </source>
</evidence>
<evidence type="ECO:0000256" key="5">
    <source>
        <dbReference type="ARBA" id="ARBA00022840"/>
    </source>
</evidence>
<keyword evidence="5" id="KW-0067">ATP-binding</keyword>
<gene>
    <name evidence="11" type="ORF">ASZ90_007766</name>
</gene>
<dbReference type="SMART" id="SM00091">
    <property type="entry name" value="PAS"/>
    <property type="match status" value="2"/>
</dbReference>
<dbReference type="PANTHER" id="PTHR43065:SF10">
    <property type="entry name" value="PEROXIDE STRESS-ACTIVATED HISTIDINE KINASE MAK3"/>
    <property type="match status" value="1"/>
</dbReference>
<dbReference type="GO" id="GO:0005524">
    <property type="term" value="F:ATP binding"/>
    <property type="evidence" value="ECO:0007669"/>
    <property type="project" value="UniProtKB-KW"/>
</dbReference>
<accession>A0A0W8FNZ5</accession>
<dbReference type="Pfam" id="PF00989">
    <property type="entry name" value="PAS"/>
    <property type="match status" value="1"/>
</dbReference>
<feature type="transmembrane region" description="Helical" evidence="7">
    <location>
        <begin position="20"/>
        <end position="40"/>
    </location>
</feature>
<evidence type="ECO:0000259" key="8">
    <source>
        <dbReference type="PROSITE" id="PS50109"/>
    </source>
</evidence>
<evidence type="ECO:0000256" key="6">
    <source>
        <dbReference type="ARBA" id="ARBA00023012"/>
    </source>
</evidence>
<keyword evidence="2" id="KW-0808">Transferase</keyword>
<dbReference type="InterPro" id="IPR036097">
    <property type="entry name" value="HisK_dim/P_sf"/>
</dbReference>
<dbReference type="NCBIfam" id="TIGR00229">
    <property type="entry name" value="sensory_box"/>
    <property type="match status" value="2"/>
</dbReference>
<dbReference type="SUPFAM" id="SSF47384">
    <property type="entry name" value="Homodimeric domain of signal transducing histidine kinase"/>
    <property type="match status" value="1"/>
</dbReference>
<dbReference type="InterPro" id="IPR005467">
    <property type="entry name" value="His_kinase_dom"/>
</dbReference>
<evidence type="ECO:0000256" key="7">
    <source>
        <dbReference type="SAM" id="Phobius"/>
    </source>
</evidence>
<dbReference type="GO" id="GO:0006355">
    <property type="term" value="P:regulation of DNA-templated transcription"/>
    <property type="evidence" value="ECO:0007669"/>
    <property type="project" value="InterPro"/>
</dbReference>
<proteinExistence type="predicted"/>
<protein>
    <recommendedName>
        <fullName evidence="12">Histidine kinase</fullName>
    </recommendedName>
</protein>
<evidence type="ECO:0000256" key="3">
    <source>
        <dbReference type="ARBA" id="ARBA00022741"/>
    </source>
</evidence>
<keyword evidence="7" id="KW-1133">Transmembrane helix</keyword>
<dbReference type="InterPro" id="IPR004358">
    <property type="entry name" value="Sig_transdc_His_kin-like_C"/>
</dbReference>
<dbReference type="PANTHER" id="PTHR43065">
    <property type="entry name" value="SENSOR HISTIDINE KINASE"/>
    <property type="match status" value="1"/>
</dbReference>
<dbReference type="SMART" id="SM00388">
    <property type="entry name" value="HisKA"/>
    <property type="match status" value="1"/>
</dbReference>
<evidence type="ECO:0000259" key="9">
    <source>
        <dbReference type="PROSITE" id="PS50112"/>
    </source>
</evidence>
<dbReference type="Gene3D" id="1.10.287.130">
    <property type="match status" value="1"/>
</dbReference>
<dbReference type="InterPro" id="IPR013767">
    <property type="entry name" value="PAS_fold"/>
</dbReference>
<reference evidence="11" key="1">
    <citation type="journal article" date="2015" name="Proc. Natl. Acad. Sci. U.S.A.">
        <title>Networks of energetic and metabolic interactions define dynamics in microbial communities.</title>
        <authorList>
            <person name="Embree M."/>
            <person name="Liu J.K."/>
            <person name="Al-Bassam M.M."/>
            <person name="Zengler K."/>
        </authorList>
    </citation>
    <scope>NUCLEOTIDE SEQUENCE</scope>
</reference>
<feature type="domain" description="Histidine kinase" evidence="8">
    <location>
        <begin position="651"/>
        <end position="860"/>
    </location>
</feature>
<feature type="transmembrane region" description="Helical" evidence="7">
    <location>
        <begin position="302"/>
        <end position="325"/>
    </location>
</feature>
<keyword evidence="7" id="KW-0472">Membrane</keyword>
<dbReference type="CDD" id="cd00082">
    <property type="entry name" value="HisKA"/>
    <property type="match status" value="1"/>
</dbReference>
<dbReference type="InterPro" id="IPR000700">
    <property type="entry name" value="PAS-assoc_C"/>
</dbReference>
<feature type="domain" description="PAC" evidence="10">
    <location>
        <begin position="444"/>
        <end position="496"/>
    </location>
</feature>
<evidence type="ECO:0000256" key="2">
    <source>
        <dbReference type="ARBA" id="ARBA00022679"/>
    </source>
</evidence>
<dbReference type="PROSITE" id="PS50113">
    <property type="entry name" value="PAC"/>
    <property type="match status" value="1"/>
</dbReference>
<dbReference type="PROSITE" id="PS50109">
    <property type="entry name" value="HIS_KIN"/>
    <property type="match status" value="1"/>
</dbReference>
<feature type="domain" description="PAS" evidence="9">
    <location>
        <begin position="353"/>
        <end position="425"/>
    </location>
</feature>
<dbReference type="SUPFAM" id="SSF55874">
    <property type="entry name" value="ATPase domain of HSP90 chaperone/DNA topoisomerase II/histidine kinase"/>
    <property type="match status" value="1"/>
</dbReference>
<keyword evidence="3" id="KW-0547">Nucleotide-binding</keyword>
<dbReference type="Pfam" id="PF00512">
    <property type="entry name" value="HisKA"/>
    <property type="match status" value="1"/>
</dbReference>